<dbReference type="SUPFAM" id="SSF56219">
    <property type="entry name" value="DNase I-like"/>
    <property type="match status" value="1"/>
</dbReference>
<reference evidence="1" key="1">
    <citation type="submission" date="2025-08" db="UniProtKB">
        <authorList>
            <consortium name="RefSeq"/>
        </authorList>
    </citation>
    <scope>IDENTIFICATION</scope>
    <source>
        <tissue evidence="1">Whole insect</tissue>
    </source>
</reference>
<name>A0A6P7GM18_DIAVI</name>
<protein>
    <submittedName>
        <fullName evidence="1">Uncharacterized protein LOC114344312</fullName>
    </submittedName>
</protein>
<evidence type="ECO:0000313" key="1">
    <source>
        <dbReference type="RefSeq" id="XP_028150951.1"/>
    </source>
</evidence>
<sequence>MICGIKPELKPRYIEIEGQMVIQLTMLSQDVDIVPVYLRPGEKWERDFFNLERVVIVDITEQRGGESIVMTGDVNGRIGEGSSLDIGIEECEYVGVLEPVRTSIKDKIANAQGRRIIGLCEENDMVILNGRTPGDHKGEFTFVGTMGSSVIDLACISRALVQRLGISQ</sequence>
<dbReference type="AlphaFoldDB" id="A0A6P7GM18"/>
<organism evidence="1">
    <name type="scientific">Diabrotica virgifera virgifera</name>
    <name type="common">western corn rootworm</name>
    <dbReference type="NCBI Taxonomy" id="50390"/>
    <lineage>
        <taxon>Eukaryota</taxon>
        <taxon>Metazoa</taxon>
        <taxon>Ecdysozoa</taxon>
        <taxon>Arthropoda</taxon>
        <taxon>Hexapoda</taxon>
        <taxon>Insecta</taxon>
        <taxon>Pterygota</taxon>
        <taxon>Neoptera</taxon>
        <taxon>Endopterygota</taxon>
        <taxon>Coleoptera</taxon>
        <taxon>Polyphaga</taxon>
        <taxon>Cucujiformia</taxon>
        <taxon>Chrysomeloidea</taxon>
        <taxon>Chrysomelidae</taxon>
        <taxon>Galerucinae</taxon>
        <taxon>Diabroticina</taxon>
        <taxon>Diabroticites</taxon>
        <taxon>Diabrotica</taxon>
    </lineage>
</organism>
<dbReference type="InterPro" id="IPR036691">
    <property type="entry name" value="Endo/exonu/phosph_ase_sf"/>
</dbReference>
<gene>
    <name evidence="1" type="primary">LOC114344312</name>
</gene>
<accession>A0A6P7GM18</accession>
<dbReference type="RefSeq" id="XP_028150951.1">
    <property type="nucleotide sequence ID" value="XM_028295150.1"/>
</dbReference>
<dbReference type="Gene3D" id="3.60.10.10">
    <property type="entry name" value="Endonuclease/exonuclease/phosphatase"/>
    <property type="match status" value="1"/>
</dbReference>
<proteinExistence type="predicted"/>
<dbReference type="InParanoid" id="A0A6P7GM18"/>